<dbReference type="InterPro" id="IPR001584">
    <property type="entry name" value="Integrase_cat-core"/>
</dbReference>
<dbReference type="SUPFAM" id="SSF53098">
    <property type="entry name" value="Ribonuclease H-like"/>
    <property type="match status" value="2"/>
</dbReference>
<dbReference type="PANTHER" id="PTHR48475:SF2">
    <property type="entry name" value="RIBONUCLEASE H"/>
    <property type="match status" value="1"/>
</dbReference>
<dbReference type="InterPro" id="IPR036397">
    <property type="entry name" value="RNaseH_sf"/>
</dbReference>
<dbReference type="Gene3D" id="3.30.70.270">
    <property type="match status" value="2"/>
</dbReference>
<dbReference type="InterPro" id="IPR043502">
    <property type="entry name" value="DNA/RNA_pol_sf"/>
</dbReference>
<feature type="domain" description="Reverse transcriptase" evidence="3">
    <location>
        <begin position="601"/>
        <end position="780"/>
    </location>
</feature>
<feature type="compositionally biased region" description="Basic and acidic residues" evidence="2">
    <location>
        <begin position="23"/>
        <end position="49"/>
    </location>
</feature>
<dbReference type="Gene3D" id="3.30.420.10">
    <property type="entry name" value="Ribonuclease H-like superfamily/Ribonuclease H"/>
    <property type="match status" value="2"/>
</dbReference>
<accession>A0A2N9HR38</accession>
<dbReference type="InterPro" id="IPR002156">
    <property type="entry name" value="RNaseH_domain"/>
</dbReference>
<dbReference type="Gene3D" id="3.10.10.10">
    <property type="entry name" value="HIV Type 1 Reverse Transcriptase, subunit A, domain 1"/>
    <property type="match status" value="1"/>
</dbReference>
<feature type="domain" description="Integrase catalytic" evidence="5">
    <location>
        <begin position="1225"/>
        <end position="1391"/>
    </location>
</feature>
<reference evidence="6" key="1">
    <citation type="submission" date="2018-02" db="EMBL/GenBank/DDBJ databases">
        <authorList>
            <person name="Cohen D.B."/>
            <person name="Kent A.D."/>
        </authorList>
    </citation>
    <scope>NUCLEOTIDE SEQUENCE</scope>
</reference>
<dbReference type="InterPro" id="IPR043128">
    <property type="entry name" value="Rev_trsase/Diguanyl_cyclase"/>
</dbReference>
<dbReference type="PROSITE" id="PS50879">
    <property type="entry name" value="RNASE_H_1"/>
    <property type="match status" value="1"/>
</dbReference>
<dbReference type="Gene3D" id="2.40.70.10">
    <property type="entry name" value="Acid Proteases"/>
    <property type="match status" value="1"/>
</dbReference>
<feature type="region of interest" description="Disordered" evidence="2">
    <location>
        <begin position="275"/>
        <end position="314"/>
    </location>
</feature>
<gene>
    <name evidence="6" type="ORF">FSB_LOCUS42102</name>
</gene>
<dbReference type="InterPro" id="IPR021109">
    <property type="entry name" value="Peptidase_aspartic_dom_sf"/>
</dbReference>
<dbReference type="Pfam" id="PF00665">
    <property type="entry name" value="rve"/>
    <property type="match status" value="1"/>
</dbReference>
<evidence type="ECO:0000259" key="3">
    <source>
        <dbReference type="PROSITE" id="PS50878"/>
    </source>
</evidence>
<dbReference type="PROSITE" id="PS50878">
    <property type="entry name" value="RT_POL"/>
    <property type="match status" value="1"/>
</dbReference>
<dbReference type="PANTHER" id="PTHR48475">
    <property type="entry name" value="RIBONUCLEASE H"/>
    <property type="match status" value="1"/>
</dbReference>
<dbReference type="InterPro" id="IPR000477">
    <property type="entry name" value="RT_dom"/>
</dbReference>
<dbReference type="Pfam" id="PF17921">
    <property type="entry name" value="Integrase_H2C2"/>
    <property type="match status" value="1"/>
</dbReference>
<feature type="compositionally biased region" description="Basic and acidic residues" evidence="2">
    <location>
        <begin position="128"/>
        <end position="148"/>
    </location>
</feature>
<dbReference type="Pfam" id="PF13456">
    <property type="entry name" value="RVT_3"/>
    <property type="match status" value="1"/>
</dbReference>
<dbReference type="GO" id="GO:0006310">
    <property type="term" value="P:DNA recombination"/>
    <property type="evidence" value="ECO:0007669"/>
    <property type="project" value="UniProtKB-KW"/>
</dbReference>
<dbReference type="EMBL" id="OIVN01003891">
    <property type="protein sequence ID" value="SPD14220.1"/>
    <property type="molecule type" value="Genomic_DNA"/>
</dbReference>
<feature type="region of interest" description="Disordered" evidence="2">
    <location>
        <begin position="82"/>
        <end position="150"/>
    </location>
</feature>
<dbReference type="Gene3D" id="1.10.340.70">
    <property type="match status" value="1"/>
</dbReference>
<dbReference type="CDD" id="cd09279">
    <property type="entry name" value="RNase_HI_like"/>
    <property type="match status" value="1"/>
</dbReference>
<evidence type="ECO:0000256" key="2">
    <source>
        <dbReference type="SAM" id="MobiDB-lite"/>
    </source>
</evidence>
<dbReference type="Pfam" id="PF03732">
    <property type="entry name" value="Retrotrans_gag"/>
    <property type="match status" value="1"/>
</dbReference>
<sequence length="1547" mass="175064">MEEENAFVLVNNPPPHPSGSKKVMSEIHVEVNKERSQAGQEERRSEGRRGRSHATRNVIDAEVLRRNQKIERLERELRELKDAQASCDQQRSRRQRSRSHSGSCGSSHHVPKRSEDYQRAQKSSRRSRPGEKTKKTSPVRKPENKDHNPVWNQLRLGDVALRWFDRLEHGFIHSWTELSEAFTTRFITNTRKPKEVDSLLALAMRSGENLKSYSARYWETYNEINLCGEDIAVTQFRFGLPLGSKLRQSLTKKLPPNMSNLMSRIEQHVRIEEDGLQPQKQPDNNLPAQKKSDQPETSRVQRRPKQPEPVTRESFQAIDTIFKEPIFRILPQIKDKPYFVWPAKMGGDLAFRESKPFCTYHREKGHLTENCRNFKAFLEELVQDGHLRQFIDSTKHKQQREHVPKPKTPSGLLMLKKETTEEIIFTDRDLEGVQLPHSDALVVTMQIGDFEVKRILIDPGSSAEIMYDSLFKGLDLEHKNLYRKVDPLYGFSGESVMPVGRVTVKVHAGTVSSPTEFWVLNSYSPYNAILGRPWLHKMRTVPSTLHQRLRFPTPEGIMEIRGDQVLAKQCLIAAAHQKGKGRQISPLHQEAVCEEVNRLIEAKAIKEILYPTWLSNTVVVKKKNGKWRVCIDFTDLNKACPKDPFPLPKIDQLVDATSGHHKMSFLDAFQGYHQIAMNPTDQEKTAFITPRGIFCYKVMPFGLKNAGATYQRMITKMFALQLGKTVEVYIDDIVVKTILAEDHLRDLQAVLNTLRRHCLKLNASKCAFGVGSGKFLGFMVTQQGIEANPDQISAILDLKPPRTVREVQRLTGMAAALNRFISRSAEKCRPFFDLIKKGKNFHWGDQSDQAFEWLKAYLAAAPLLSTPVNGESLYIYLAVSEHAVSAAIVREDCSIQKPVYYTSKTLDGAESRYLPLEKLAFALICSAKKLPHYFQAHTMIVLTEQPLKAVLRSADFSGRISKWGAQLGAYDINYRPRTSIKGQVLADFIAEFTPAEIGPMWVNHVSSIQHMEGWRLYINGASNSRGSGLGVVLSAPQGQMMELVIRLGFPASNNVAEYEALLHGLRSAITLQADPLHVYCDSQLVVNQISGDYAAKDEKMKTYLVEAKKLLGKFKHVQIEHISRDLNGHADALASLASAVAPELRRIISVGVQSLPSVGKEISNEVCSVDQSIGWMSPILVYLKDDILLEDRKEADRIRRIAPRYWEIHEGVCGGHTGGRSLAHRAIGQGYWWPYMQKDAAQYVKKCDKCQRFAPSIHQPAADYFTKWVEAEPLVHITDADSKKFVWKNIITRFGIPRVLMSDNGSQFISGPFREFCEQYGIRNHFSTPAYPQGNRQAESSNKTLLDGIKKRLEKAKGRWVEELPSILWTYRTTPRSSTGETPFSLTYGVEAVIPLEIGLPTIRTEYYDPVTNEINLATDLDLAEEKRDSALIHLATYQNGLRKMYEKRVNPRELAVSDLVLRKVMGSRQDSTHGKLGPNWEGPYKVASVAGIGAFRLEGPDDTPAKTLTRSGVIKDLLSKDHDHQGMGKKIHTGHPGKNAHDKSPS</sequence>
<proteinExistence type="predicted"/>
<dbReference type="Pfam" id="PF00078">
    <property type="entry name" value="RVT_1"/>
    <property type="match status" value="1"/>
</dbReference>
<feature type="region of interest" description="Disordered" evidence="2">
    <location>
        <begin position="1"/>
        <end position="69"/>
    </location>
</feature>
<dbReference type="CDD" id="cd01647">
    <property type="entry name" value="RT_LTR"/>
    <property type="match status" value="1"/>
</dbReference>
<feature type="region of interest" description="Disordered" evidence="2">
    <location>
        <begin position="1521"/>
        <end position="1547"/>
    </location>
</feature>
<dbReference type="InterPro" id="IPR012337">
    <property type="entry name" value="RNaseH-like_sf"/>
</dbReference>
<dbReference type="GO" id="GO:0004523">
    <property type="term" value="F:RNA-DNA hybrid ribonuclease activity"/>
    <property type="evidence" value="ECO:0007669"/>
    <property type="project" value="InterPro"/>
</dbReference>
<dbReference type="InterPro" id="IPR005162">
    <property type="entry name" value="Retrotrans_gag_dom"/>
</dbReference>
<feature type="domain" description="RNase H type-1" evidence="4">
    <location>
        <begin position="1010"/>
        <end position="1139"/>
    </location>
</feature>
<organism evidence="6">
    <name type="scientific">Fagus sylvatica</name>
    <name type="common">Beechnut</name>
    <dbReference type="NCBI Taxonomy" id="28930"/>
    <lineage>
        <taxon>Eukaryota</taxon>
        <taxon>Viridiplantae</taxon>
        <taxon>Streptophyta</taxon>
        <taxon>Embryophyta</taxon>
        <taxon>Tracheophyta</taxon>
        <taxon>Spermatophyta</taxon>
        <taxon>Magnoliopsida</taxon>
        <taxon>eudicotyledons</taxon>
        <taxon>Gunneridae</taxon>
        <taxon>Pentapetalae</taxon>
        <taxon>rosids</taxon>
        <taxon>fabids</taxon>
        <taxon>Fagales</taxon>
        <taxon>Fagaceae</taxon>
        <taxon>Fagus</taxon>
    </lineage>
</organism>
<dbReference type="InterPro" id="IPR041588">
    <property type="entry name" value="Integrase_H2C2"/>
</dbReference>
<name>A0A2N9HR38_FAGSY</name>
<dbReference type="Pfam" id="PF17919">
    <property type="entry name" value="RT_RNaseH_2"/>
    <property type="match status" value="1"/>
</dbReference>
<dbReference type="InterPro" id="IPR041577">
    <property type="entry name" value="RT_RNaseH_2"/>
</dbReference>
<protein>
    <submittedName>
        <fullName evidence="6">Uncharacterized protein</fullName>
    </submittedName>
</protein>
<evidence type="ECO:0000256" key="1">
    <source>
        <dbReference type="ARBA" id="ARBA00023172"/>
    </source>
</evidence>
<keyword evidence="1" id="KW-0233">DNA recombination</keyword>
<feature type="compositionally biased region" description="Polar residues" evidence="2">
    <location>
        <begin position="278"/>
        <end position="287"/>
    </location>
</feature>
<evidence type="ECO:0000259" key="4">
    <source>
        <dbReference type="PROSITE" id="PS50879"/>
    </source>
</evidence>
<dbReference type="PROSITE" id="PS50994">
    <property type="entry name" value="INTEGRASE"/>
    <property type="match status" value="1"/>
</dbReference>
<dbReference type="CDD" id="cd00303">
    <property type="entry name" value="retropepsin_like"/>
    <property type="match status" value="1"/>
</dbReference>
<evidence type="ECO:0000313" key="6">
    <source>
        <dbReference type="EMBL" id="SPD14220.1"/>
    </source>
</evidence>
<evidence type="ECO:0000259" key="5">
    <source>
        <dbReference type="PROSITE" id="PS50994"/>
    </source>
</evidence>
<dbReference type="SUPFAM" id="SSF56672">
    <property type="entry name" value="DNA/RNA polymerases"/>
    <property type="match status" value="1"/>
</dbReference>
<dbReference type="GO" id="GO:0003676">
    <property type="term" value="F:nucleic acid binding"/>
    <property type="evidence" value="ECO:0007669"/>
    <property type="project" value="InterPro"/>
</dbReference>
<dbReference type="GO" id="GO:0015074">
    <property type="term" value="P:DNA integration"/>
    <property type="evidence" value="ECO:0007669"/>
    <property type="project" value="InterPro"/>
</dbReference>